<reference evidence="1 2" key="1">
    <citation type="journal article" date="2022" name="Front. Microbiol.">
        <title>High genomic differentiation and limited gene flow indicate recent cryptic speciation within the genus Laspinema (cyanobacteria).</title>
        <authorList>
            <person name="Stanojkovic A."/>
            <person name="Skoupy S."/>
            <person name="Skaloud P."/>
            <person name="Dvorak P."/>
        </authorList>
    </citation>
    <scope>NUCLEOTIDE SEQUENCE [LARGE SCALE GENOMIC DNA]</scope>
    <source>
        <strain evidence="1 2">D2a</strain>
    </source>
</reference>
<sequence length="62" mass="7677">MGCHRFRGCNGKAFRDRERLLYLNRQFMGEYPRRSPRYPQPRIRWVISGRIDPLWQHQTQPF</sequence>
<gene>
    <name evidence="1" type="ORF">NG799_12960</name>
</gene>
<protein>
    <submittedName>
        <fullName evidence="1">Uncharacterized protein</fullName>
    </submittedName>
</protein>
<accession>A0ABT2MTM9</accession>
<evidence type="ECO:0000313" key="2">
    <source>
        <dbReference type="Proteomes" id="UP001525890"/>
    </source>
</evidence>
<dbReference type="Proteomes" id="UP001525890">
    <property type="component" value="Unassembled WGS sequence"/>
</dbReference>
<evidence type="ECO:0000313" key="1">
    <source>
        <dbReference type="EMBL" id="MCT7967246.1"/>
    </source>
</evidence>
<keyword evidence="2" id="KW-1185">Reference proteome</keyword>
<proteinExistence type="predicted"/>
<comment type="caution">
    <text evidence="1">The sequence shown here is derived from an EMBL/GenBank/DDBJ whole genome shotgun (WGS) entry which is preliminary data.</text>
</comment>
<organism evidence="1 2">
    <name type="scientific">Laspinema palackyanum D2a</name>
    <dbReference type="NCBI Taxonomy" id="2953684"/>
    <lineage>
        <taxon>Bacteria</taxon>
        <taxon>Bacillati</taxon>
        <taxon>Cyanobacteriota</taxon>
        <taxon>Cyanophyceae</taxon>
        <taxon>Oscillatoriophycideae</taxon>
        <taxon>Oscillatoriales</taxon>
        <taxon>Laspinemataceae</taxon>
        <taxon>Laspinema</taxon>
        <taxon>Laspinema palackyanum</taxon>
    </lineage>
</organism>
<name>A0ABT2MTM9_9CYAN</name>
<dbReference type="EMBL" id="JAMXFF010000017">
    <property type="protein sequence ID" value="MCT7967246.1"/>
    <property type="molecule type" value="Genomic_DNA"/>
</dbReference>